<feature type="compositionally biased region" description="Polar residues" evidence="9">
    <location>
        <begin position="1407"/>
        <end position="1416"/>
    </location>
</feature>
<dbReference type="InterPro" id="IPR038120">
    <property type="entry name" value="Rpb1_funnel_sf"/>
</dbReference>
<gene>
    <name evidence="7 11" type="primary">rpoC</name>
    <name evidence="11" type="ORF">F3S47_19155</name>
</gene>
<dbReference type="PANTHER" id="PTHR19376">
    <property type="entry name" value="DNA-DIRECTED RNA POLYMERASE"/>
    <property type="match status" value="1"/>
</dbReference>
<comment type="cofactor">
    <cofactor evidence="7">
        <name>Mg(2+)</name>
        <dbReference type="ChEBI" id="CHEBI:18420"/>
    </cofactor>
    <text evidence="7">Binds 1 Mg(2+) ion per subunit.</text>
</comment>
<feature type="binding site" evidence="7">
    <location>
        <position position="811"/>
    </location>
    <ligand>
        <name>Zn(2+)</name>
        <dbReference type="ChEBI" id="CHEBI:29105"/>
        <label>2</label>
    </ligand>
</feature>
<dbReference type="InterPro" id="IPR044893">
    <property type="entry name" value="RNA_pol_Rpb1_clamp_domain"/>
</dbReference>
<evidence type="ECO:0000313" key="12">
    <source>
        <dbReference type="Proteomes" id="UP000326554"/>
    </source>
</evidence>
<dbReference type="SUPFAM" id="SSF64484">
    <property type="entry name" value="beta and beta-prime subunits of DNA dependent RNA-polymerase"/>
    <property type="match status" value="1"/>
</dbReference>
<evidence type="ECO:0000259" key="10">
    <source>
        <dbReference type="SMART" id="SM00663"/>
    </source>
</evidence>
<keyword evidence="3 7" id="KW-0548">Nucleotidyltransferase</keyword>
<evidence type="ECO:0000256" key="3">
    <source>
        <dbReference type="ARBA" id="ARBA00022695"/>
    </source>
</evidence>
<feature type="compositionally biased region" description="Acidic residues" evidence="9">
    <location>
        <begin position="1393"/>
        <end position="1403"/>
    </location>
</feature>
<keyword evidence="7" id="KW-0862">Zinc</keyword>
<dbReference type="Pfam" id="PF00623">
    <property type="entry name" value="RNA_pol_Rpb1_2"/>
    <property type="match status" value="1"/>
</dbReference>
<dbReference type="InterPro" id="IPR000722">
    <property type="entry name" value="RNA_pol_asu"/>
</dbReference>
<dbReference type="InterPro" id="IPR007081">
    <property type="entry name" value="RNA_pol_Rpb1_5"/>
</dbReference>
<dbReference type="InterPro" id="IPR006592">
    <property type="entry name" value="RNA_pol_N"/>
</dbReference>
<dbReference type="HAMAP" id="MF_01322">
    <property type="entry name" value="RNApol_bact_RpoC"/>
    <property type="match status" value="1"/>
</dbReference>
<feature type="binding site" evidence="7">
    <location>
        <position position="892"/>
    </location>
    <ligand>
        <name>Zn(2+)</name>
        <dbReference type="ChEBI" id="CHEBI:29105"/>
        <label>2</label>
    </ligand>
</feature>
<dbReference type="Proteomes" id="UP000326554">
    <property type="component" value="Unassembled WGS sequence"/>
</dbReference>
<feature type="binding site" evidence="7">
    <location>
        <position position="465"/>
    </location>
    <ligand>
        <name>Mg(2+)</name>
        <dbReference type="ChEBI" id="CHEBI:18420"/>
    </ligand>
</feature>
<dbReference type="Gene3D" id="4.10.860.120">
    <property type="entry name" value="RNA polymerase II, clamp domain"/>
    <property type="match status" value="1"/>
</dbReference>
<dbReference type="GO" id="GO:0003899">
    <property type="term" value="F:DNA-directed RNA polymerase activity"/>
    <property type="evidence" value="ECO:0007669"/>
    <property type="project" value="UniProtKB-UniRule"/>
</dbReference>
<comment type="catalytic activity">
    <reaction evidence="6 7 8">
        <text>RNA(n) + a ribonucleoside 5'-triphosphate = RNA(n+1) + diphosphate</text>
        <dbReference type="Rhea" id="RHEA:21248"/>
        <dbReference type="Rhea" id="RHEA-COMP:14527"/>
        <dbReference type="Rhea" id="RHEA-COMP:17342"/>
        <dbReference type="ChEBI" id="CHEBI:33019"/>
        <dbReference type="ChEBI" id="CHEBI:61557"/>
        <dbReference type="ChEBI" id="CHEBI:140395"/>
        <dbReference type="EC" id="2.7.7.6"/>
    </reaction>
</comment>
<feature type="binding site" evidence="7">
    <location>
        <position position="467"/>
    </location>
    <ligand>
        <name>Mg(2+)</name>
        <dbReference type="ChEBI" id="CHEBI:18420"/>
    </ligand>
</feature>
<dbReference type="Gene3D" id="1.10.132.30">
    <property type="match status" value="1"/>
</dbReference>
<dbReference type="EC" id="2.7.7.6" evidence="7"/>
<feature type="domain" description="RNA polymerase N-terminal" evidence="10">
    <location>
        <begin position="238"/>
        <end position="517"/>
    </location>
</feature>
<evidence type="ECO:0000256" key="7">
    <source>
        <dbReference type="HAMAP-Rule" id="MF_01322"/>
    </source>
</evidence>
<feature type="binding site" evidence="7">
    <location>
        <position position="72"/>
    </location>
    <ligand>
        <name>Zn(2+)</name>
        <dbReference type="ChEBI" id="CHEBI:29105"/>
        <label>1</label>
    </ligand>
</feature>
<dbReference type="Pfam" id="PF04998">
    <property type="entry name" value="RNA_pol_Rpb1_5"/>
    <property type="match status" value="1"/>
</dbReference>
<evidence type="ECO:0000256" key="1">
    <source>
        <dbReference type="ARBA" id="ARBA00022478"/>
    </source>
</evidence>
<accession>A0A5J5G9K6</accession>
<dbReference type="NCBIfam" id="TIGR02386">
    <property type="entry name" value="rpoC_TIGR"/>
    <property type="match status" value="1"/>
</dbReference>
<feature type="binding site" evidence="7">
    <location>
        <position position="87"/>
    </location>
    <ligand>
        <name>Zn(2+)</name>
        <dbReference type="ChEBI" id="CHEBI:29105"/>
        <label>1</label>
    </ligand>
</feature>
<feature type="binding site" evidence="7">
    <location>
        <position position="74"/>
    </location>
    <ligand>
        <name>Zn(2+)</name>
        <dbReference type="ChEBI" id="CHEBI:29105"/>
        <label>1</label>
    </ligand>
</feature>
<dbReference type="GO" id="GO:0003677">
    <property type="term" value="F:DNA binding"/>
    <property type="evidence" value="ECO:0007669"/>
    <property type="project" value="UniProtKB-UniRule"/>
</dbReference>
<comment type="caution">
    <text evidence="11">The sequence shown here is derived from an EMBL/GenBank/DDBJ whole genome shotgun (WGS) entry which is preliminary data.</text>
</comment>
<dbReference type="EMBL" id="VYQE01000010">
    <property type="protein sequence ID" value="KAA9004775.1"/>
    <property type="molecule type" value="Genomic_DNA"/>
</dbReference>
<dbReference type="GO" id="GO:0000287">
    <property type="term" value="F:magnesium ion binding"/>
    <property type="evidence" value="ECO:0007669"/>
    <property type="project" value="UniProtKB-UniRule"/>
</dbReference>
<dbReference type="GO" id="GO:0008270">
    <property type="term" value="F:zinc ion binding"/>
    <property type="evidence" value="ECO:0007669"/>
    <property type="project" value="UniProtKB-UniRule"/>
</dbReference>
<dbReference type="InterPro" id="IPR045867">
    <property type="entry name" value="DNA-dir_RpoC_beta_prime"/>
</dbReference>
<dbReference type="InterPro" id="IPR042102">
    <property type="entry name" value="RNA_pol_Rpb1_3_sf"/>
</dbReference>
<evidence type="ECO:0000256" key="4">
    <source>
        <dbReference type="ARBA" id="ARBA00022723"/>
    </source>
</evidence>
<dbReference type="CDD" id="cd02655">
    <property type="entry name" value="RNAP_beta'_C"/>
    <property type="match status" value="1"/>
</dbReference>
<dbReference type="InterPro" id="IPR007083">
    <property type="entry name" value="RNA_pol_Rpb1_4"/>
</dbReference>
<keyword evidence="12" id="KW-1185">Reference proteome</keyword>
<keyword evidence="2 7" id="KW-0808">Transferase</keyword>
<dbReference type="PANTHER" id="PTHR19376:SF54">
    <property type="entry name" value="DNA-DIRECTED RNA POLYMERASE SUBUNIT BETA"/>
    <property type="match status" value="1"/>
</dbReference>
<name>A0A5J5G9K6_9RHOB</name>
<evidence type="ECO:0000256" key="8">
    <source>
        <dbReference type="RuleBase" id="RU004279"/>
    </source>
</evidence>
<feature type="region of interest" description="Disordered" evidence="9">
    <location>
        <begin position="1385"/>
        <end position="1416"/>
    </location>
</feature>
<protein>
    <recommendedName>
        <fullName evidence="7">DNA-directed RNA polymerase subunit beta'</fullName>
        <shortName evidence="7">RNAP subunit beta'</shortName>
        <ecNumber evidence="7">2.7.7.6</ecNumber>
    </recommendedName>
    <alternativeName>
        <fullName evidence="7">RNA polymerase subunit beta'</fullName>
    </alternativeName>
    <alternativeName>
        <fullName evidence="7">Transcriptase subunit beta'</fullName>
    </alternativeName>
</protein>
<evidence type="ECO:0000256" key="6">
    <source>
        <dbReference type="ARBA" id="ARBA00048552"/>
    </source>
</evidence>
<evidence type="ECO:0000256" key="2">
    <source>
        <dbReference type="ARBA" id="ARBA00022679"/>
    </source>
</evidence>
<dbReference type="Gene3D" id="1.10.150.390">
    <property type="match status" value="1"/>
</dbReference>
<reference evidence="11 12" key="1">
    <citation type="submission" date="2019-09" db="EMBL/GenBank/DDBJ databases">
        <authorList>
            <person name="Park J.-S."/>
            <person name="Choi H.-J."/>
        </authorList>
    </citation>
    <scope>NUCLEOTIDE SEQUENCE [LARGE SCALE GENOMIC DNA]</scope>
    <source>
        <strain evidence="11 12">176SS1-4</strain>
    </source>
</reference>
<dbReference type="GO" id="GO:0000428">
    <property type="term" value="C:DNA-directed RNA polymerase complex"/>
    <property type="evidence" value="ECO:0007669"/>
    <property type="project" value="UniProtKB-KW"/>
</dbReference>
<dbReference type="Gene3D" id="2.40.50.100">
    <property type="match status" value="3"/>
</dbReference>
<evidence type="ECO:0000256" key="5">
    <source>
        <dbReference type="ARBA" id="ARBA00023163"/>
    </source>
</evidence>
<dbReference type="Gene3D" id="1.10.40.90">
    <property type="match status" value="1"/>
</dbReference>
<dbReference type="Gene3D" id="2.40.40.20">
    <property type="match status" value="1"/>
</dbReference>
<feature type="binding site" evidence="7">
    <location>
        <position position="895"/>
    </location>
    <ligand>
        <name>Zn(2+)</name>
        <dbReference type="ChEBI" id="CHEBI:29105"/>
        <label>2</label>
    </ligand>
</feature>
<dbReference type="RefSeq" id="WP_150446923.1">
    <property type="nucleotide sequence ID" value="NZ_VYQE01000010.1"/>
</dbReference>
<keyword evidence="7" id="KW-0460">Magnesium</keyword>
<sequence length="1416" mass="157457">MNQELTSNPFNPLTPAKTFDEIKVSLASPERILSWSFGEIKKPETINYRTFKPERDGLFCARIFGPIKDYECLCGKYKRMKYRGVVCEKCGVEVTLQKVRRERMGHIELAAPVAHIWFLKSLPSRIGLMLDMTLRDLERILYFENYVVIEPGLTDLSYGQLMTEEEFLDAQDAYGMDAFTANIGAEAIREMLSMIDLESTAEQLRADLKEATGELKPKKIIKRLKIVESFLESGNRPEWMIMTVIPVIPPELRPLVPLDGGRFATSDLNDLYRRVINRNNRLKRLIELRAPDIIVRNEKRMLQESVDALFDNGRRGRVITGANKRPLKSLSDMLKGKQGRFRQNLLGKRVDFSGRSVIVTGPELKLHQCGLPKKMALELFKPFIYSRLEAKGLSSTVKQAKKLVEKERPEVWDILDEVIREHPVLLNRAPTLHRLGIQAFEPTLIEGKAIQLHPLVCSAFNADFDGDQMAVHVPLSLEAQLEARVLMMSTNNVLSPANGAPIIVPSQDMILGLYYVTIMREGMKGEGMKFGSVEEVEHALTAGEVHMHAKIECRVKQIDEEGQEITKRYETTPGRVRLGALLPLNAKAPFELVNQLLRKKDVQRVIDSVYRYCGQKESVIFCDHIMSMGFKEAFKAGISFGKADMVVPENKWQLVEETREQVKDFEQQYMDGLITQGEKYNKVVDAWSKCNDRVTEAMMSTISAKQIDDEGREQEPNSVYMMAHSGARGSVTQMKQLGGMRGLMAKPSGEIIETPIISNFKEGLTVLEYFNSTHGARKGLSDTALKTANSGYLTRRLVDVAQDCIVRQHDCGTENSITAEPAISDGEVVASLGERVLGRVAAEDVIIPGTDEVLVRQGELIDERKSDAIETAKLQTVRIRSPLTCEADDGVCAMCYGRDLARGTQVNIGEAVGIIAAQSIGEPGTQLTMRTFHIGGVAQGGQQSFLESAQDGKIEFRNAQILENAMGEQIVIGRNMVLGIMDPDTGAERASHKIGYGTKLFVKDGEEIERGTKMFEWDPYTLPIIAEKSGTARYVDLVAGIAVREETDDATGMTQKIVSDWRSAPKGNELKPEILIVDKDGEPVRNDLGNPVTYQMSVDAILSVDDGQTVEAGDVVARIPREGAKTKDITGGLPRVAELFEARRPKDHAIIAEIDGYVRFGKDYKNKRRIAIEPADESLEKVEYMVPKGKHIPVQEGDYVQKGDYIMDGNPAPHDILSIMGVEALANYMVDEVQEVYRLQGVKINDKHIEVIVRQMLQKWEIQDSGDTTLLKGETVDKVEFDEANAKAISKNGRPAQGEPILLGITKASLQTRSFISAASFQETTRVLTEASVQGKRDKLVGLKENVIVGRLIPAGTGGATTRVRLEAQKRDNAVIETRQEEAAAAAALAAPEAEESAEEGDFDTLVANTPDSREE</sequence>
<comment type="function">
    <text evidence="7 8">DNA-dependent RNA polymerase catalyzes the transcription of DNA into RNA using the four ribonucleoside triphosphates as substrates.</text>
</comment>
<keyword evidence="5 7" id="KW-0804">Transcription</keyword>
<evidence type="ECO:0000256" key="9">
    <source>
        <dbReference type="SAM" id="MobiDB-lite"/>
    </source>
</evidence>
<dbReference type="Pfam" id="PF04997">
    <property type="entry name" value="RNA_pol_Rpb1_1"/>
    <property type="match status" value="1"/>
</dbReference>
<dbReference type="InterPro" id="IPR007066">
    <property type="entry name" value="RNA_pol_Rpb1_3"/>
</dbReference>
<keyword evidence="4 7" id="KW-0479">Metal-binding</keyword>
<feature type="binding site" evidence="7">
    <location>
        <position position="463"/>
    </location>
    <ligand>
        <name>Mg(2+)</name>
        <dbReference type="ChEBI" id="CHEBI:18420"/>
    </ligand>
</feature>
<proteinExistence type="inferred from homology"/>
<dbReference type="InterPro" id="IPR007080">
    <property type="entry name" value="RNA_pol_Rpb1_1"/>
</dbReference>
<dbReference type="GO" id="GO:0006351">
    <property type="term" value="P:DNA-templated transcription"/>
    <property type="evidence" value="ECO:0007669"/>
    <property type="project" value="UniProtKB-UniRule"/>
</dbReference>
<dbReference type="SMART" id="SM00663">
    <property type="entry name" value="RPOLA_N"/>
    <property type="match status" value="1"/>
</dbReference>
<evidence type="ECO:0000313" key="11">
    <source>
        <dbReference type="EMBL" id="KAA9004775.1"/>
    </source>
</evidence>
<dbReference type="InterPro" id="IPR012754">
    <property type="entry name" value="DNA-dir_RpoC_beta_prime_bact"/>
</dbReference>
<dbReference type="Pfam" id="PF05000">
    <property type="entry name" value="RNA_pol_Rpb1_4"/>
    <property type="match status" value="1"/>
</dbReference>
<dbReference type="Gene3D" id="1.10.1790.20">
    <property type="match status" value="1"/>
</dbReference>
<comment type="cofactor">
    <cofactor evidence="7">
        <name>Zn(2+)</name>
        <dbReference type="ChEBI" id="CHEBI:29105"/>
    </cofactor>
    <text evidence="7">Binds 2 Zn(2+) ions per subunit.</text>
</comment>
<feature type="binding site" evidence="7">
    <location>
        <position position="885"/>
    </location>
    <ligand>
        <name>Zn(2+)</name>
        <dbReference type="ChEBI" id="CHEBI:29105"/>
        <label>2</label>
    </ligand>
</feature>
<dbReference type="Pfam" id="PF04983">
    <property type="entry name" value="RNA_pol_Rpb1_3"/>
    <property type="match status" value="1"/>
</dbReference>
<dbReference type="CDD" id="cd01609">
    <property type="entry name" value="RNAP_beta'_N"/>
    <property type="match status" value="1"/>
</dbReference>
<dbReference type="Gene3D" id="1.10.274.100">
    <property type="entry name" value="RNA polymerase Rpb1, domain 3"/>
    <property type="match status" value="2"/>
</dbReference>
<organism evidence="11 12">
    <name type="scientific">Histidinibacterium aquaticum</name>
    <dbReference type="NCBI Taxonomy" id="2613962"/>
    <lineage>
        <taxon>Bacteria</taxon>
        <taxon>Pseudomonadati</taxon>
        <taxon>Pseudomonadota</taxon>
        <taxon>Alphaproteobacteria</taxon>
        <taxon>Rhodobacterales</taxon>
        <taxon>Paracoccaceae</taxon>
        <taxon>Histidinibacterium</taxon>
    </lineage>
</organism>
<comment type="subunit">
    <text evidence="7">The RNAP catalytic core consists of 2 alpha, 1 beta, 1 beta' and 1 omega subunit. When a sigma factor is associated with the core the holoenzyme is formed, which can initiate transcription.</text>
</comment>
<keyword evidence="1 7" id="KW-0240">DNA-directed RNA polymerase</keyword>
<feature type="binding site" evidence="7">
    <location>
        <position position="90"/>
    </location>
    <ligand>
        <name>Zn(2+)</name>
        <dbReference type="ChEBI" id="CHEBI:29105"/>
        <label>1</label>
    </ligand>
</feature>
<comment type="similarity">
    <text evidence="7 8">Belongs to the RNA polymerase beta' chain family.</text>
</comment>